<dbReference type="InterPro" id="IPR005872">
    <property type="entry name" value="SUI1_arc_bac"/>
</dbReference>
<dbReference type="EMBL" id="DXFT01000090">
    <property type="protein sequence ID" value="HIX03377.1"/>
    <property type="molecule type" value="Genomic_DNA"/>
</dbReference>
<dbReference type="CDD" id="cd11567">
    <property type="entry name" value="YciH_like"/>
    <property type="match status" value="1"/>
</dbReference>
<dbReference type="PANTHER" id="PTHR12789">
    <property type="entry name" value="DENSITY-REGULATED PROTEIN HOMOLOG"/>
    <property type="match status" value="1"/>
</dbReference>
<dbReference type="Pfam" id="PF01253">
    <property type="entry name" value="SUI1"/>
    <property type="match status" value="1"/>
</dbReference>
<gene>
    <name evidence="5" type="ORF">H9863_04575</name>
</gene>
<evidence type="ECO:0000313" key="5">
    <source>
        <dbReference type="EMBL" id="HIX03377.1"/>
    </source>
</evidence>
<dbReference type="Gene3D" id="3.30.780.10">
    <property type="entry name" value="SUI1-like domain"/>
    <property type="match status" value="1"/>
</dbReference>
<feature type="domain" description="SUI1" evidence="4">
    <location>
        <begin position="40"/>
        <end position="106"/>
    </location>
</feature>
<dbReference type="GO" id="GO:0002188">
    <property type="term" value="P:translation reinitiation"/>
    <property type="evidence" value="ECO:0007669"/>
    <property type="project" value="TreeGrafter"/>
</dbReference>
<dbReference type="InterPro" id="IPR001950">
    <property type="entry name" value="SUI1"/>
</dbReference>
<dbReference type="SUPFAM" id="SSF55159">
    <property type="entry name" value="eIF1-like"/>
    <property type="match status" value="1"/>
</dbReference>
<accession>A0A9D1UZP8</accession>
<evidence type="ECO:0000256" key="1">
    <source>
        <dbReference type="ARBA" id="ARBA00005422"/>
    </source>
</evidence>
<keyword evidence="5" id="KW-0396">Initiation factor</keyword>
<evidence type="ECO:0000259" key="4">
    <source>
        <dbReference type="PROSITE" id="PS50296"/>
    </source>
</evidence>
<dbReference type="GO" id="GO:0001731">
    <property type="term" value="P:formation of translation preinitiation complex"/>
    <property type="evidence" value="ECO:0007669"/>
    <property type="project" value="TreeGrafter"/>
</dbReference>
<dbReference type="GO" id="GO:0006417">
    <property type="term" value="P:regulation of translation"/>
    <property type="evidence" value="ECO:0007669"/>
    <property type="project" value="UniProtKB-KW"/>
</dbReference>
<dbReference type="PIRSF" id="PIRSF037511">
    <property type="entry name" value="Transl_init_SUI1_pro"/>
    <property type="match status" value="1"/>
</dbReference>
<evidence type="ECO:0000256" key="2">
    <source>
        <dbReference type="ARBA" id="ARBA00022845"/>
    </source>
</evidence>
<evidence type="ECO:0000256" key="3">
    <source>
        <dbReference type="ARBA" id="ARBA00022917"/>
    </source>
</evidence>
<proteinExistence type="inferred from homology"/>
<dbReference type="Proteomes" id="UP000824202">
    <property type="component" value="Unassembled WGS sequence"/>
</dbReference>
<protein>
    <submittedName>
        <fullName evidence="5">Translation initiation factor</fullName>
    </submittedName>
</protein>
<dbReference type="GO" id="GO:0003743">
    <property type="term" value="F:translation initiation factor activity"/>
    <property type="evidence" value="ECO:0007669"/>
    <property type="project" value="UniProtKB-KW"/>
</dbReference>
<keyword evidence="3" id="KW-0648">Protein biosynthesis</keyword>
<dbReference type="AlphaFoldDB" id="A0A9D1UZP8"/>
<name>A0A9D1UZP8_9BACT</name>
<reference evidence="5" key="2">
    <citation type="submission" date="2021-04" db="EMBL/GenBank/DDBJ databases">
        <authorList>
            <person name="Gilroy R."/>
        </authorList>
    </citation>
    <scope>NUCLEOTIDE SEQUENCE</scope>
    <source>
        <strain evidence="5">23274</strain>
    </source>
</reference>
<reference evidence="5" key="1">
    <citation type="journal article" date="2021" name="PeerJ">
        <title>Extensive microbial diversity within the chicken gut microbiome revealed by metagenomics and culture.</title>
        <authorList>
            <person name="Gilroy R."/>
            <person name="Ravi A."/>
            <person name="Getino M."/>
            <person name="Pursley I."/>
            <person name="Horton D.L."/>
            <person name="Alikhan N.F."/>
            <person name="Baker D."/>
            <person name="Gharbi K."/>
            <person name="Hall N."/>
            <person name="Watson M."/>
            <person name="Adriaenssens E.M."/>
            <person name="Foster-Nyarko E."/>
            <person name="Jarju S."/>
            <person name="Secka A."/>
            <person name="Antonio M."/>
            <person name="Oren A."/>
            <person name="Chaudhuri R.R."/>
            <person name="La Ragione R."/>
            <person name="Hildebrand F."/>
            <person name="Pallen M.J."/>
        </authorList>
    </citation>
    <scope>NUCLEOTIDE SEQUENCE</scope>
    <source>
        <strain evidence="5">23274</strain>
    </source>
</reference>
<comment type="caution">
    <text evidence="5">The sequence shown here is derived from an EMBL/GenBank/DDBJ whole genome shotgun (WGS) entry which is preliminary data.</text>
</comment>
<sequence length="110" mass="12260">MNDNRKKRINVVYSTNPDFSYEYDQEEAPATLAPERQNLRVVTDTKQRKGKTVTLVQGFIGSSDDLETLARLLKNKCGTGGSAKDGEILIQGDVKEKVLALLRDAGYRVK</sequence>
<dbReference type="PANTHER" id="PTHR12789:SF0">
    <property type="entry name" value="DENSITY-REGULATED PROTEIN"/>
    <property type="match status" value="1"/>
</dbReference>
<dbReference type="GO" id="GO:0003729">
    <property type="term" value="F:mRNA binding"/>
    <property type="evidence" value="ECO:0007669"/>
    <property type="project" value="TreeGrafter"/>
</dbReference>
<organism evidence="5 6">
    <name type="scientific">Candidatus Odoribacter faecigallinarum</name>
    <dbReference type="NCBI Taxonomy" id="2838706"/>
    <lineage>
        <taxon>Bacteria</taxon>
        <taxon>Pseudomonadati</taxon>
        <taxon>Bacteroidota</taxon>
        <taxon>Bacteroidia</taxon>
        <taxon>Bacteroidales</taxon>
        <taxon>Odoribacteraceae</taxon>
        <taxon>Odoribacter</taxon>
    </lineage>
</organism>
<evidence type="ECO:0000313" key="6">
    <source>
        <dbReference type="Proteomes" id="UP000824202"/>
    </source>
</evidence>
<dbReference type="InterPro" id="IPR050318">
    <property type="entry name" value="DENR/SUI1_TIF"/>
</dbReference>
<comment type="similarity">
    <text evidence="1">Belongs to the SUI1 family.</text>
</comment>
<dbReference type="InterPro" id="IPR036877">
    <property type="entry name" value="SUI1_dom_sf"/>
</dbReference>
<dbReference type="PROSITE" id="PS50296">
    <property type="entry name" value="SUI1"/>
    <property type="match status" value="1"/>
</dbReference>
<keyword evidence="2" id="KW-0810">Translation regulation</keyword>